<feature type="region of interest" description="Disordered" evidence="1">
    <location>
        <begin position="1"/>
        <end position="43"/>
    </location>
</feature>
<dbReference type="EMBL" id="HBEZ01058473">
    <property type="protein sequence ID" value="CAD8660967.1"/>
    <property type="molecule type" value="Transcribed_RNA"/>
</dbReference>
<proteinExistence type="predicted"/>
<accession>A0A6T8E5L7</accession>
<evidence type="ECO:0000313" key="2">
    <source>
        <dbReference type="EMBL" id="CAD8660963.1"/>
    </source>
</evidence>
<evidence type="ECO:0000256" key="1">
    <source>
        <dbReference type="SAM" id="MobiDB-lite"/>
    </source>
</evidence>
<dbReference type="AlphaFoldDB" id="A0A6T8E5L7"/>
<dbReference type="EMBL" id="HBEZ01058471">
    <property type="protein sequence ID" value="CAD8660963.1"/>
    <property type="molecule type" value="Transcribed_RNA"/>
</dbReference>
<evidence type="ECO:0000313" key="4">
    <source>
        <dbReference type="EMBL" id="CAD8660967.1"/>
    </source>
</evidence>
<evidence type="ECO:0000313" key="5">
    <source>
        <dbReference type="EMBL" id="CAD8660969.1"/>
    </source>
</evidence>
<reference evidence="3" key="1">
    <citation type="submission" date="2021-01" db="EMBL/GenBank/DDBJ databases">
        <authorList>
            <person name="Corre E."/>
            <person name="Pelletier E."/>
            <person name="Niang G."/>
            <person name="Scheremetjew M."/>
            <person name="Finn R."/>
            <person name="Kale V."/>
            <person name="Holt S."/>
            <person name="Cochrane G."/>
            <person name="Meng A."/>
            <person name="Brown T."/>
            <person name="Cohen L."/>
        </authorList>
    </citation>
    <scope>NUCLEOTIDE SEQUENCE</scope>
    <source>
        <strain evidence="3">CCAP979/52</strain>
    </source>
</reference>
<feature type="compositionally biased region" description="Basic and acidic residues" evidence="1">
    <location>
        <begin position="10"/>
        <end position="22"/>
    </location>
</feature>
<protein>
    <submittedName>
        <fullName evidence="3">Uncharacterized protein</fullName>
    </submittedName>
</protein>
<sequence>MEGSKVMVSAERDKDMEDEKSGTPRLQTRNGRKLSQPEPLAASTTHQTKLLVDPQIIILSCSHSSLSKWLLQTACRNLRGFARPIRDDNSHLTRFRLAELCDDFKGRRSFLSGSVVPVSSGISTC</sequence>
<dbReference type="EMBL" id="HBEZ01058472">
    <property type="protein sequence ID" value="CAD8660965.1"/>
    <property type="molecule type" value="Transcribed_RNA"/>
</dbReference>
<gene>
    <name evidence="2" type="ORF">CCUR1050_LOCUS32058</name>
    <name evidence="3" type="ORF">CCUR1050_LOCUS32059</name>
    <name evidence="4" type="ORF">CCUR1050_LOCUS32060</name>
    <name evidence="5" type="ORF">CCUR1050_LOCUS32061</name>
</gene>
<evidence type="ECO:0000313" key="3">
    <source>
        <dbReference type="EMBL" id="CAD8660965.1"/>
    </source>
</evidence>
<dbReference type="EMBL" id="HBEZ01058474">
    <property type="protein sequence ID" value="CAD8660969.1"/>
    <property type="molecule type" value="Transcribed_RNA"/>
</dbReference>
<organism evidence="3">
    <name type="scientific">Cryptomonas curvata</name>
    <dbReference type="NCBI Taxonomy" id="233186"/>
    <lineage>
        <taxon>Eukaryota</taxon>
        <taxon>Cryptophyceae</taxon>
        <taxon>Cryptomonadales</taxon>
        <taxon>Cryptomonadaceae</taxon>
        <taxon>Cryptomonas</taxon>
    </lineage>
</organism>
<name>A0A6T8E5L7_9CRYP</name>